<sequence length="167" mass="17805">MSSETINPISPERFALALQDLPVDALHAKATELENSLKHLRHSNEQMLLFAEQGDADCRDAMFENLGVIGRITERVALIKAEVERRGLPWTAPGESGGEAKLNGVVNGADAETEGETAVGATTNAPAAAAAAPAPSGRLTDDELRRQLEAEMGSFDDEVEDDPGFHL</sequence>
<evidence type="ECO:0000313" key="3">
    <source>
        <dbReference type="Proteomes" id="UP001303373"/>
    </source>
</evidence>
<dbReference type="GO" id="GO:0070682">
    <property type="term" value="P:proteasome regulatory particle assembly"/>
    <property type="evidence" value="ECO:0007669"/>
    <property type="project" value="InterPro"/>
</dbReference>
<gene>
    <name evidence="2" type="ORF">R9X50_00228400</name>
</gene>
<dbReference type="PANTHER" id="PTHR40422:SF1">
    <property type="entry name" value="TRANSLATION MACHINERY-ASSOCIATED PROTEIN 17"/>
    <property type="match status" value="1"/>
</dbReference>
<dbReference type="EMBL" id="CP138582">
    <property type="protein sequence ID" value="WPG99470.1"/>
    <property type="molecule type" value="Genomic_DNA"/>
</dbReference>
<proteinExistence type="predicted"/>
<dbReference type="GO" id="GO:0030674">
    <property type="term" value="F:protein-macromolecule adaptor activity"/>
    <property type="evidence" value="ECO:0007669"/>
    <property type="project" value="TreeGrafter"/>
</dbReference>
<dbReference type="AlphaFoldDB" id="A0AAQ3M3Z4"/>
<keyword evidence="3" id="KW-1185">Reference proteome</keyword>
<protein>
    <submittedName>
        <fullName evidence="2">Uncharacterized protein</fullName>
    </submittedName>
</protein>
<dbReference type="InterPro" id="IPR038966">
    <property type="entry name" value="TMA17"/>
</dbReference>
<feature type="compositionally biased region" description="Acidic residues" evidence="1">
    <location>
        <begin position="154"/>
        <end position="167"/>
    </location>
</feature>
<feature type="compositionally biased region" description="Basic and acidic residues" evidence="1">
    <location>
        <begin position="139"/>
        <end position="149"/>
    </location>
</feature>
<feature type="compositionally biased region" description="Low complexity" evidence="1">
    <location>
        <begin position="116"/>
        <end position="135"/>
    </location>
</feature>
<feature type="region of interest" description="Disordered" evidence="1">
    <location>
        <begin position="89"/>
        <end position="167"/>
    </location>
</feature>
<name>A0AAQ3M3Z4_9PEZI</name>
<evidence type="ECO:0000256" key="1">
    <source>
        <dbReference type="SAM" id="MobiDB-lite"/>
    </source>
</evidence>
<evidence type="ECO:0000313" key="2">
    <source>
        <dbReference type="EMBL" id="WPG99470.1"/>
    </source>
</evidence>
<accession>A0AAQ3M3Z4</accession>
<dbReference type="Proteomes" id="UP001303373">
    <property type="component" value="Chromosome 3"/>
</dbReference>
<reference evidence="2 3" key="1">
    <citation type="submission" date="2023-11" db="EMBL/GenBank/DDBJ databases">
        <title>An acidophilic fungus is an integral part of prey digestion in a carnivorous sundew plant.</title>
        <authorList>
            <person name="Tsai I.J."/>
        </authorList>
    </citation>
    <scope>NUCLEOTIDE SEQUENCE [LARGE SCALE GENOMIC DNA]</scope>
    <source>
        <strain evidence="2">169a</strain>
    </source>
</reference>
<organism evidence="2 3">
    <name type="scientific">Acrodontium crateriforme</name>
    <dbReference type="NCBI Taxonomy" id="150365"/>
    <lineage>
        <taxon>Eukaryota</taxon>
        <taxon>Fungi</taxon>
        <taxon>Dikarya</taxon>
        <taxon>Ascomycota</taxon>
        <taxon>Pezizomycotina</taxon>
        <taxon>Dothideomycetes</taxon>
        <taxon>Dothideomycetidae</taxon>
        <taxon>Mycosphaerellales</taxon>
        <taxon>Teratosphaeriaceae</taxon>
        <taxon>Acrodontium</taxon>
    </lineage>
</organism>
<dbReference type="PANTHER" id="PTHR40422">
    <property type="entry name" value="TRANSLATION MACHINERY-ASSOCIATED PROTEIN 17"/>
    <property type="match status" value="1"/>
</dbReference>